<gene>
    <name evidence="7" type="ORF">PMI13_02999</name>
</gene>
<keyword evidence="2" id="KW-0964">Secreted</keyword>
<dbReference type="Pfam" id="PF03534">
    <property type="entry name" value="SpvB"/>
    <property type="match status" value="1"/>
</dbReference>
<keyword evidence="5" id="KW-0812">Transmembrane</keyword>
<accession>J2JQA1</accession>
<evidence type="ECO:0000256" key="4">
    <source>
        <dbReference type="SAM" id="MobiDB-lite"/>
    </source>
</evidence>
<evidence type="ECO:0000256" key="3">
    <source>
        <dbReference type="ARBA" id="ARBA00023026"/>
    </source>
</evidence>
<protein>
    <submittedName>
        <fullName evidence="7">RHS repeat-associated core domain protein containing protein</fullName>
    </submittedName>
</protein>
<feature type="region of interest" description="Disordered" evidence="4">
    <location>
        <begin position="37"/>
        <end position="61"/>
    </location>
</feature>
<dbReference type="GO" id="GO:0005576">
    <property type="term" value="C:extracellular region"/>
    <property type="evidence" value="ECO:0007669"/>
    <property type="project" value="UniProtKB-SubCell"/>
</dbReference>
<comment type="caution">
    <text evidence="7">The sequence shown here is derived from an EMBL/GenBank/DDBJ whole genome shotgun (WGS) entry which is preliminary data.</text>
</comment>
<name>J2JQA1_9FLAO</name>
<evidence type="ECO:0000313" key="7">
    <source>
        <dbReference type="EMBL" id="EJL69990.1"/>
    </source>
</evidence>
<organism evidence="7 8">
    <name type="scientific">Chryseobacterium populi</name>
    <dbReference type="NCBI Taxonomy" id="1144316"/>
    <lineage>
        <taxon>Bacteria</taxon>
        <taxon>Pseudomonadati</taxon>
        <taxon>Bacteroidota</taxon>
        <taxon>Flavobacteriia</taxon>
        <taxon>Flavobacteriales</taxon>
        <taxon>Weeksellaceae</taxon>
        <taxon>Chryseobacterium group</taxon>
        <taxon>Chryseobacterium</taxon>
    </lineage>
</organism>
<feature type="signal peptide" evidence="6">
    <location>
        <begin position="1"/>
        <end position="26"/>
    </location>
</feature>
<dbReference type="GO" id="GO:0005737">
    <property type="term" value="C:cytoplasm"/>
    <property type="evidence" value="ECO:0007669"/>
    <property type="project" value="InterPro"/>
</dbReference>
<dbReference type="PANTHER" id="PTHR32305:SF15">
    <property type="entry name" value="PROTEIN RHSA-RELATED"/>
    <property type="match status" value="1"/>
</dbReference>
<dbReference type="InterPro" id="IPR022385">
    <property type="entry name" value="Rhs_assc_core"/>
</dbReference>
<feature type="compositionally biased region" description="Low complexity" evidence="4">
    <location>
        <begin position="42"/>
        <end position="54"/>
    </location>
</feature>
<dbReference type="NCBIfam" id="TIGR01643">
    <property type="entry name" value="YD_repeat_2x"/>
    <property type="match status" value="1"/>
</dbReference>
<proteinExistence type="predicted"/>
<dbReference type="OrthoDB" id="6225685at2"/>
<dbReference type="PATRIC" id="fig|1144316.3.peg.3019"/>
<feature type="transmembrane region" description="Helical" evidence="5">
    <location>
        <begin position="1891"/>
        <end position="1914"/>
    </location>
</feature>
<dbReference type="InterPro" id="IPR006530">
    <property type="entry name" value="YD"/>
</dbReference>
<keyword evidence="3" id="KW-0843">Virulence</keyword>
<feature type="chain" id="PRO_5003749673" evidence="6">
    <location>
        <begin position="27"/>
        <end position="2254"/>
    </location>
</feature>
<dbReference type="SUPFAM" id="SSF69318">
    <property type="entry name" value="Integrin alpha N-terminal domain"/>
    <property type="match status" value="1"/>
</dbReference>
<keyword evidence="6" id="KW-0732">Signal</keyword>
<keyword evidence="5" id="KW-0472">Membrane</keyword>
<dbReference type="Gene3D" id="2.180.10.10">
    <property type="entry name" value="RHS repeat-associated core"/>
    <property type="match status" value="2"/>
</dbReference>
<keyword evidence="8" id="KW-1185">Reference proteome</keyword>
<evidence type="ECO:0000256" key="2">
    <source>
        <dbReference type="ARBA" id="ARBA00022525"/>
    </source>
</evidence>
<reference evidence="7 8" key="1">
    <citation type="journal article" date="2012" name="J. Bacteriol.">
        <title>Twenty-one genome sequences from Pseudomonas species and 19 genome sequences from diverse bacteria isolated from the rhizosphere and endosphere of Populus deltoides.</title>
        <authorList>
            <person name="Brown S.D."/>
            <person name="Utturkar S.M."/>
            <person name="Klingeman D.M."/>
            <person name="Johnson C.M."/>
            <person name="Martin S.L."/>
            <person name="Land M.L."/>
            <person name="Lu T.Y."/>
            <person name="Schadt C.W."/>
            <person name="Doktycz M.J."/>
            <person name="Pelletier D.A."/>
        </authorList>
    </citation>
    <scope>NUCLEOTIDE SEQUENCE [LARGE SCALE GENOMIC DNA]</scope>
    <source>
        <strain evidence="7 8">CF314</strain>
    </source>
</reference>
<feature type="transmembrane region" description="Helical" evidence="5">
    <location>
        <begin position="1926"/>
        <end position="1948"/>
    </location>
</feature>
<evidence type="ECO:0000256" key="1">
    <source>
        <dbReference type="ARBA" id="ARBA00004613"/>
    </source>
</evidence>
<evidence type="ECO:0000256" key="6">
    <source>
        <dbReference type="SAM" id="SignalP"/>
    </source>
</evidence>
<evidence type="ECO:0000313" key="8">
    <source>
        <dbReference type="Proteomes" id="UP000007509"/>
    </source>
</evidence>
<dbReference type="Proteomes" id="UP000007509">
    <property type="component" value="Unassembled WGS sequence"/>
</dbReference>
<dbReference type="EMBL" id="AKJY01000063">
    <property type="protein sequence ID" value="EJL69990.1"/>
    <property type="molecule type" value="Genomic_DNA"/>
</dbReference>
<dbReference type="InterPro" id="IPR050708">
    <property type="entry name" value="T6SS_VgrG/RHS"/>
</dbReference>
<dbReference type="InterPro" id="IPR003284">
    <property type="entry name" value="Sal_SpvB"/>
</dbReference>
<keyword evidence="5" id="KW-1133">Transmembrane helix</keyword>
<dbReference type="NCBIfam" id="TIGR03696">
    <property type="entry name" value="Rhs_assc_core"/>
    <property type="match status" value="1"/>
</dbReference>
<dbReference type="InterPro" id="IPR028994">
    <property type="entry name" value="Integrin_alpha_N"/>
</dbReference>
<sequence>MVTVNMKLKIYSLLLFVTSVFLIAQKQTSITLQYDTSGYAENNNSSSRSSSSSSTQKTNPADVLVPTVNGEMNVNDGGTLSYTIPVETVKGINDHHPNIALAYNSQSGNGQAGWGWNVVGISMINQGGKNKLIDGITIGPQFNNTDPYYLDGQRLIKINETTFVTEKYSKVKITKPSSGEYSFIIQYTDGKIAKYKQLSPGQHYIVQLSDAMDNQIHYSYESENVNESVERKNVRLVKISYGGTDAITDKYYISISYKMRTLNSYYYRNGLISTSNRIIDYITSGTTTTGVFRKYTLTYDILQNDTRYRMERLRKVEVENGTGDKLRPLNFSYNTSTGSQIVTNSYSIPTFAHDINGLGSVAMGDFFEAGKLEPVYGVKSKTAGYRISSKRGIVNLNYATNGGTAFYAGKVLFNDNISLRDALIGITTNYIGDVNAGGALVDEVTFHMDDLTGVAGRTLKINLPGGTFTTPPDYDHYTGDIITPETIYRDKTERTFHTGDFNNDGLLDFLIFESANDNRAAKVYLVEAGKIQATSITPAEITIPAGFVGRTYYNMEFDGDGIPEILGVNAAQKSFTIYKLDMNASTINIKLADVALFNSFTPKTPLFMGDFNGDGLTDFMTPGKVYEMDPHAFKALGSLVKQMETETNYWYIYRSKGNSFEKYTETYNDGELVYAVPSSRNVIKRTSFWDKFWNSEFDEYEGSEYINTSIIMADFNGDGRTDIITSIKIGKAKYTTDELLYKTTVSNLGNSVEYPWMGQAGNYFNSNMVNKIKFLQNGLVTAVSNTFRPLAQNIPLENTTISPLSLIVAQHSFNQLNTYTTGIYIHDPLIGKDRTFEIKNDNFLETQIQEVDNGSSVVQKIEYRPMIPNYSNSDVVYNYKPDVQLKYPYYTHNTNGSYYLVSKIHTIFNSNVLTNEYRYENGIQHLEGRGFLGFQKIYVSDAYVSELKNNKYVNKDPVKKLFWNITTKDPLMDNAVVSATYGGIKKFITETKTIHKKFDKGNHQYLILETDETSKDYLKNIIITKKYDYDETDGLKLKSAFTDYNGIGSSLSKYNYKPEFFNGDHYFYGKFASLESTTYKDGLSFTTREETDYNPNGNLSEKRKYGNDANKPPLVTTYTFNSLGNMESETFSTVGITPQTTGYGYDTTNRYVNKTTTPDGLFSQANVNIFGQVASETSPMGLNTSYIYDPWGNATEITDYLGKKTTLSKSIADISTGGQYNLHKKREGGAETIITYDKFDREIQTKSQSVNGKWLVVKTEYDVFGRKSRFSEPFFEGETPKWNSIEYDEMNRPVKNIAFTGKIMTTCYEGMKVTVDDGYKKTSKTLDAMGHTIRHQDHGGIIAFSYYPNGALKESNYEGIKTTYEIDGWGNKTKETDPSAGTYTYEFDNVSRMTKQTAPKGYTLYTYDNFGRPETEKTYGNTPAENTNIEKTYTYNGQTKLPETITGISNGKSFIYTSYYDQYYRLYAKSEETPDFIYNSANTYDSYGRIDQTTISTVLLGQGMSTSSIKNVYDANGILVQQNDIDSNTMIWHLSDINAKGQYTQMEYGNGYSIANQYSPSDFTLFNIKHQNTNNGTVAVDIDYNYDVNKGVLNWRRNNIFGNKEDFTYDKLNRLLTEAVNGVLSNQYTYDNRGRITSNSELGKYNYDVNDYKLKSVDFNTNGQNINTQRGFANVTYNAFRNPNNIILAGRDNLHFEYNILQSRYSMGSKTGKYTKYYSSDFGIELTKNILTGVTELITYINGDPYSANYIKKEVFTNGALTEKNNYYLHRDNLNSIVAITKTDGSVVEKRFFDAWGNLKGLVNVSGQLITNADQLRFMPLFISRGYTGHEHLQTVGLVNMNARIYDPVVRKFLSPDTIVPDQFNTQSYDRFGYGYNNPLLYIDVDGYEPITLGMAALIGLAVAITTKVIVNMINGIPFWYGLGKAAVMGAFSGALSFGIGSMATSVFGQYLTVGKALFEAAMHASTGGFMSVIDGGKFGSGALSGAVSSLMASGMQSLGIDFAATRAAGGDIVYNGFGKEAMKAVMIVSGGLSGGISAAIAGGNFWQGVKQGLISSGLNHVAHLTIEGFDKSNYEKLKEQVEKFLGDNKSAVATSFSGKPEDLIKLVRGVPILNELLLKVKHGTVIWFKVTNRGITPLIGEDGGRVLAETYVNSAGTITINLEMIKSDRWMGVAQTIGHELIHAANESHGLHSMWAGNVNSKVADAYKIATSEISAYMWSMAYAGNQREYMEAQAAMNRNAEISKRLMNQYGH</sequence>
<comment type="subcellular location">
    <subcellularLocation>
        <location evidence="1">Secreted</location>
    </subcellularLocation>
</comment>
<evidence type="ECO:0000256" key="5">
    <source>
        <dbReference type="SAM" id="Phobius"/>
    </source>
</evidence>
<dbReference type="PANTHER" id="PTHR32305">
    <property type="match status" value="1"/>
</dbReference>